<comment type="subcellular location">
    <subcellularLocation>
        <location evidence="1">Membrane</location>
        <topology evidence="1">Multi-pass membrane protein</topology>
    </subcellularLocation>
</comment>
<feature type="transmembrane region" description="Helical" evidence="5">
    <location>
        <begin position="133"/>
        <end position="156"/>
    </location>
</feature>
<evidence type="ECO:0000256" key="4">
    <source>
        <dbReference type="ARBA" id="ARBA00023136"/>
    </source>
</evidence>
<dbReference type="Pfam" id="PF01925">
    <property type="entry name" value="TauE"/>
    <property type="match status" value="1"/>
</dbReference>
<sequence length="164" mass="17443">MASSLFDVMLLVVFVFLLAGFIKGVIGFGLPTVSVSLLTAFQGLEVAIVIMLLPSLLTNVWQGLVGGHFLYLIRRFFWLLVSGVILTWITSSALTGGYIPLFVVLLGVAIFVSSASSIFGLKISDPGQHERWLSPVIGGLSGAISGVTGVFVLPAVDYLRALTL</sequence>
<dbReference type="EMBL" id="UINC01132029">
    <property type="protein sequence ID" value="SVD14087.1"/>
    <property type="molecule type" value="Genomic_DNA"/>
</dbReference>
<organism evidence="6">
    <name type="scientific">marine metagenome</name>
    <dbReference type="NCBI Taxonomy" id="408172"/>
    <lineage>
        <taxon>unclassified sequences</taxon>
        <taxon>metagenomes</taxon>
        <taxon>ecological metagenomes</taxon>
    </lineage>
</organism>
<feature type="non-terminal residue" evidence="6">
    <location>
        <position position="164"/>
    </location>
</feature>
<dbReference type="InterPro" id="IPR002781">
    <property type="entry name" value="TM_pro_TauE-like"/>
</dbReference>
<evidence type="ECO:0008006" key="7">
    <source>
        <dbReference type="Google" id="ProtNLM"/>
    </source>
</evidence>
<gene>
    <name evidence="6" type="ORF">METZ01_LOCUS366941</name>
</gene>
<evidence type="ECO:0000256" key="1">
    <source>
        <dbReference type="ARBA" id="ARBA00004141"/>
    </source>
</evidence>
<keyword evidence="3 5" id="KW-1133">Transmembrane helix</keyword>
<dbReference type="AlphaFoldDB" id="A0A382SXY1"/>
<reference evidence="6" key="1">
    <citation type="submission" date="2018-05" db="EMBL/GenBank/DDBJ databases">
        <authorList>
            <person name="Lanie J.A."/>
            <person name="Ng W.-L."/>
            <person name="Kazmierczak K.M."/>
            <person name="Andrzejewski T.M."/>
            <person name="Davidsen T.M."/>
            <person name="Wayne K.J."/>
            <person name="Tettelin H."/>
            <person name="Glass J.I."/>
            <person name="Rusch D."/>
            <person name="Podicherti R."/>
            <person name="Tsui H.-C.T."/>
            <person name="Winkler M.E."/>
        </authorList>
    </citation>
    <scope>NUCLEOTIDE SEQUENCE</scope>
</reference>
<evidence type="ECO:0000256" key="2">
    <source>
        <dbReference type="ARBA" id="ARBA00022692"/>
    </source>
</evidence>
<accession>A0A382SXY1</accession>
<keyword evidence="4 5" id="KW-0472">Membrane</keyword>
<proteinExistence type="predicted"/>
<protein>
    <recommendedName>
        <fullName evidence="7">Membrane transporter protein</fullName>
    </recommendedName>
</protein>
<evidence type="ECO:0000313" key="6">
    <source>
        <dbReference type="EMBL" id="SVD14087.1"/>
    </source>
</evidence>
<name>A0A382SXY1_9ZZZZ</name>
<keyword evidence="2 5" id="KW-0812">Transmembrane</keyword>
<evidence type="ECO:0000256" key="5">
    <source>
        <dbReference type="SAM" id="Phobius"/>
    </source>
</evidence>
<evidence type="ECO:0000256" key="3">
    <source>
        <dbReference type="ARBA" id="ARBA00022989"/>
    </source>
</evidence>
<feature type="transmembrane region" description="Helical" evidence="5">
    <location>
        <begin position="97"/>
        <end position="121"/>
    </location>
</feature>
<feature type="transmembrane region" description="Helical" evidence="5">
    <location>
        <begin position="69"/>
        <end position="91"/>
    </location>
</feature>
<dbReference type="GO" id="GO:0016020">
    <property type="term" value="C:membrane"/>
    <property type="evidence" value="ECO:0007669"/>
    <property type="project" value="UniProtKB-SubCell"/>
</dbReference>